<sequence>MRHIYIYTSCSNSWICCFTADITLNNTASCVSSELQKLSFWIPSSRLWLALEELLDCIAVSAALGLWLPAGFMIVKRLC</sequence>
<dbReference type="Proteomes" id="UP001187343">
    <property type="component" value="Unassembled WGS sequence"/>
</dbReference>
<proteinExistence type="predicted"/>
<evidence type="ECO:0000313" key="2">
    <source>
        <dbReference type="Proteomes" id="UP001187343"/>
    </source>
</evidence>
<dbReference type="AlphaFoldDB" id="A0AA88P4T3"/>
<protein>
    <submittedName>
        <fullName evidence="1">Uncharacterized protein</fullName>
    </submittedName>
</protein>
<gene>
    <name evidence="1" type="ORF">Q8A67_024748</name>
</gene>
<name>A0AA88P4T3_9TELE</name>
<keyword evidence="2" id="KW-1185">Reference proteome</keyword>
<accession>A0AA88P4T3</accession>
<comment type="caution">
    <text evidence="1">The sequence shown here is derived from an EMBL/GenBank/DDBJ whole genome shotgun (WGS) entry which is preliminary data.</text>
</comment>
<organism evidence="1 2">
    <name type="scientific">Cirrhinus molitorella</name>
    <name type="common">mud carp</name>
    <dbReference type="NCBI Taxonomy" id="172907"/>
    <lineage>
        <taxon>Eukaryota</taxon>
        <taxon>Metazoa</taxon>
        <taxon>Chordata</taxon>
        <taxon>Craniata</taxon>
        <taxon>Vertebrata</taxon>
        <taxon>Euteleostomi</taxon>
        <taxon>Actinopterygii</taxon>
        <taxon>Neopterygii</taxon>
        <taxon>Teleostei</taxon>
        <taxon>Ostariophysi</taxon>
        <taxon>Cypriniformes</taxon>
        <taxon>Cyprinidae</taxon>
        <taxon>Labeoninae</taxon>
        <taxon>Labeonini</taxon>
        <taxon>Cirrhinus</taxon>
    </lineage>
</organism>
<evidence type="ECO:0000313" key="1">
    <source>
        <dbReference type="EMBL" id="KAK2870356.1"/>
    </source>
</evidence>
<dbReference type="EMBL" id="JAUYZG010000024">
    <property type="protein sequence ID" value="KAK2870356.1"/>
    <property type="molecule type" value="Genomic_DNA"/>
</dbReference>
<reference evidence="1" key="1">
    <citation type="submission" date="2023-08" db="EMBL/GenBank/DDBJ databases">
        <title>Chromosome-level Genome Assembly of mud carp (Cirrhinus molitorella).</title>
        <authorList>
            <person name="Liu H."/>
        </authorList>
    </citation>
    <scope>NUCLEOTIDE SEQUENCE</scope>
    <source>
        <strain evidence="1">Prfri</strain>
        <tissue evidence="1">Muscle</tissue>
    </source>
</reference>